<sequence>MDAKGTLILPETSLTGQIKVASNGKLVGPGTIQDLDLSGILYTSIAAHESNKSKDSYEQSNVLVSGNSKTGGGAIHLSVELGDDDSKADLVHFAGNLTYAGNVSVYFNIIEGSEGAQTDYGIKIITVDGGAAGADFVLGRPDVFDPNDGGPALIAGKYLYELVAKGNDLVLISKLK</sequence>
<dbReference type="Proteomes" id="UP000704467">
    <property type="component" value="Unassembled WGS sequence"/>
</dbReference>
<organism evidence="2 3">
    <name type="scientific">Brucella haematophila</name>
    <dbReference type="NCBI Taxonomy" id="419474"/>
    <lineage>
        <taxon>Bacteria</taxon>
        <taxon>Pseudomonadati</taxon>
        <taxon>Pseudomonadota</taxon>
        <taxon>Alphaproteobacteria</taxon>
        <taxon>Hyphomicrobiales</taxon>
        <taxon>Brucellaceae</taxon>
        <taxon>Brucella/Ochrobactrum group</taxon>
        <taxon>Brucella</taxon>
    </lineage>
</organism>
<dbReference type="InterPro" id="IPR043990">
    <property type="entry name" value="AC_1"/>
</dbReference>
<gene>
    <name evidence="2" type="ORF">HED55_10020</name>
</gene>
<feature type="domain" description="Autochaperone" evidence="1">
    <location>
        <begin position="53"/>
        <end position="141"/>
    </location>
</feature>
<dbReference type="InterPro" id="IPR011050">
    <property type="entry name" value="Pectin_lyase_fold/virulence"/>
</dbReference>
<keyword evidence="3" id="KW-1185">Reference proteome</keyword>
<dbReference type="InterPro" id="IPR012332">
    <property type="entry name" value="Autotransporter_pectin_lyase_C"/>
</dbReference>
<dbReference type="EMBL" id="JAAVLN010000001">
    <property type="protein sequence ID" value="NKC03531.1"/>
    <property type="molecule type" value="Genomic_DNA"/>
</dbReference>
<dbReference type="InterPro" id="IPR006315">
    <property type="entry name" value="OM_autotransptr_brl_dom"/>
</dbReference>
<dbReference type="Gene3D" id="2.160.20.20">
    <property type="match status" value="1"/>
</dbReference>
<reference evidence="2 3" key="1">
    <citation type="submission" date="2020-03" db="EMBL/GenBank/DDBJ databases">
        <title>Whole genome sequencing of clinical and environmental type strains of Ochrobactrum.</title>
        <authorList>
            <person name="Dharne M."/>
        </authorList>
    </citation>
    <scope>NUCLEOTIDE SEQUENCE [LARGE SCALE GENOMIC DNA]</scope>
    <source>
        <strain evidence="2 3">CIP 109452</strain>
    </source>
</reference>
<accession>A0ABX1DKN5</accession>
<dbReference type="Pfam" id="PF18883">
    <property type="entry name" value="AC_1"/>
    <property type="match status" value="1"/>
</dbReference>
<evidence type="ECO:0000259" key="1">
    <source>
        <dbReference type="Pfam" id="PF18883"/>
    </source>
</evidence>
<name>A0ABX1DKN5_9HYPH</name>
<evidence type="ECO:0000313" key="3">
    <source>
        <dbReference type="Proteomes" id="UP000704467"/>
    </source>
</evidence>
<proteinExistence type="predicted"/>
<comment type="caution">
    <text evidence="2">The sequence shown here is derived from an EMBL/GenBank/DDBJ whole genome shotgun (WGS) entry which is preliminary data.</text>
</comment>
<protein>
    <submittedName>
        <fullName evidence="2">Autotransporter outer membrane beta-barrel domain-containing protein</fullName>
    </submittedName>
</protein>
<dbReference type="SUPFAM" id="SSF51126">
    <property type="entry name" value="Pectin lyase-like"/>
    <property type="match status" value="1"/>
</dbReference>
<evidence type="ECO:0000313" key="2">
    <source>
        <dbReference type="EMBL" id="NKC03531.1"/>
    </source>
</evidence>
<dbReference type="NCBIfam" id="TIGR01414">
    <property type="entry name" value="autotrans_barl"/>
    <property type="match status" value="1"/>
</dbReference>